<feature type="region of interest" description="Disordered" evidence="1">
    <location>
        <begin position="1"/>
        <end position="70"/>
    </location>
</feature>
<feature type="compositionally biased region" description="Basic and acidic residues" evidence="1">
    <location>
        <begin position="1"/>
        <end position="14"/>
    </location>
</feature>
<feature type="region of interest" description="Disordered" evidence="1">
    <location>
        <begin position="85"/>
        <end position="113"/>
    </location>
</feature>
<evidence type="ECO:0000313" key="3">
    <source>
        <dbReference type="EMBL" id="KAA1128663.1"/>
    </source>
</evidence>
<dbReference type="EMBL" id="VSWC01000027">
    <property type="protein sequence ID" value="KAA1110261.1"/>
    <property type="molecule type" value="Genomic_DNA"/>
</dbReference>
<comment type="caution">
    <text evidence="2">The sequence shown here is derived from an EMBL/GenBank/DDBJ whole genome shotgun (WGS) entry which is preliminary data.</text>
</comment>
<dbReference type="AlphaFoldDB" id="A0A5B0QAT4"/>
<name>A0A5B0QAT4_PUCGR</name>
<dbReference type="EMBL" id="VDEP01000140">
    <property type="protein sequence ID" value="KAA1128663.1"/>
    <property type="molecule type" value="Genomic_DNA"/>
</dbReference>
<feature type="compositionally biased region" description="Polar residues" evidence="1">
    <location>
        <begin position="103"/>
        <end position="113"/>
    </location>
</feature>
<dbReference type="Proteomes" id="UP000325313">
    <property type="component" value="Unassembled WGS sequence"/>
</dbReference>
<gene>
    <name evidence="2" type="ORF">PGT21_016252</name>
    <name evidence="3" type="ORF">PGTUg99_021816</name>
</gene>
<accession>A0A5B0QAT4</accession>
<protein>
    <submittedName>
        <fullName evidence="2">Uncharacterized protein</fullName>
    </submittedName>
</protein>
<evidence type="ECO:0000313" key="2">
    <source>
        <dbReference type="EMBL" id="KAA1110261.1"/>
    </source>
</evidence>
<dbReference type="Proteomes" id="UP000324748">
    <property type="component" value="Unassembled WGS sequence"/>
</dbReference>
<organism evidence="2 4">
    <name type="scientific">Puccinia graminis f. sp. tritici</name>
    <dbReference type="NCBI Taxonomy" id="56615"/>
    <lineage>
        <taxon>Eukaryota</taxon>
        <taxon>Fungi</taxon>
        <taxon>Dikarya</taxon>
        <taxon>Basidiomycota</taxon>
        <taxon>Pucciniomycotina</taxon>
        <taxon>Pucciniomycetes</taxon>
        <taxon>Pucciniales</taxon>
        <taxon>Pucciniaceae</taxon>
        <taxon>Puccinia</taxon>
    </lineage>
</organism>
<evidence type="ECO:0000256" key="1">
    <source>
        <dbReference type="SAM" id="MobiDB-lite"/>
    </source>
</evidence>
<evidence type="ECO:0000313" key="4">
    <source>
        <dbReference type="Proteomes" id="UP000324748"/>
    </source>
</evidence>
<reference evidence="4 5" key="1">
    <citation type="submission" date="2019-05" db="EMBL/GenBank/DDBJ databases">
        <title>Emergence of the Ug99 lineage of the wheat stem rust pathogen through somatic hybridization.</title>
        <authorList>
            <person name="Li F."/>
            <person name="Upadhyaya N.M."/>
            <person name="Sperschneider J."/>
            <person name="Matny O."/>
            <person name="Nguyen-Phuc H."/>
            <person name="Mago R."/>
            <person name="Raley C."/>
            <person name="Miller M.E."/>
            <person name="Silverstein K.A.T."/>
            <person name="Henningsen E."/>
            <person name="Hirsch C.D."/>
            <person name="Visser B."/>
            <person name="Pretorius Z.A."/>
            <person name="Steffenson B.J."/>
            <person name="Schwessinger B."/>
            <person name="Dodds P.N."/>
            <person name="Figueroa M."/>
        </authorList>
    </citation>
    <scope>NUCLEOTIDE SEQUENCE [LARGE SCALE GENOMIC DNA]</scope>
    <source>
        <strain evidence="2">21-0</strain>
        <strain evidence="3 5">Ug99</strain>
    </source>
</reference>
<sequence>MVRKENERNTKEADVSENLKWSTGSLRPRDRTLQYGALPDLQSDPACPMYVIGDPSDHPKKRPQRGSDHPITCADFAMRLASQPAVITGSTHHHRHQGRQAAEPQQTETNIRN</sequence>
<evidence type="ECO:0000313" key="5">
    <source>
        <dbReference type="Proteomes" id="UP000325313"/>
    </source>
</evidence>
<keyword evidence="4" id="KW-1185">Reference proteome</keyword>
<proteinExistence type="predicted"/>